<dbReference type="InterPro" id="IPR043128">
    <property type="entry name" value="Rev_trsase/Diguanyl_cyclase"/>
</dbReference>
<evidence type="ECO:0000259" key="2">
    <source>
        <dbReference type="PROSITE" id="PS50878"/>
    </source>
</evidence>
<evidence type="ECO:0000313" key="3">
    <source>
        <dbReference type="EMBL" id="GBP27093.1"/>
    </source>
</evidence>
<dbReference type="AlphaFoldDB" id="A0A4C1UKU3"/>
<keyword evidence="1" id="KW-0511">Multifunctional enzyme</keyword>
<dbReference type="InterPro" id="IPR036397">
    <property type="entry name" value="RNaseH_sf"/>
</dbReference>
<organism evidence="3 4">
    <name type="scientific">Eumeta variegata</name>
    <name type="common">Bagworm moth</name>
    <name type="synonym">Eumeta japonica</name>
    <dbReference type="NCBI Taxonomy" id="151549"/>
    <lineage>
        <taxon>Eukaryota</taxon>
        <taxon>Metazoa</taxon>
        <taxon>Ecdysozoa</taxon>
        <taxon>Arthropoda</taxon>
        <taxon>Hexapoda</taxon>
        <taxon>Insecta</taxon>
        <taxon>Pterygota</taxon>
        <taxon>Neoptera</taxon>
        <taxon>Endopterygota</taxon>
        <taxon>Lepidoptera</taxon>
        <taxon>Glossata</taxon>
        <taxon>Ditrysia</taxon>
        <taxon>Tineoidea</taxon>
        <taxon>Psychidae</taxon>
        <taxon>Oiketicinae</taxon>
        <taxon>Eumeta</taxon>
    </lineage>
</organism>
<dbReference type="Pfam" id="PF00078">
    <property type="entry name" value="RVT_1"/>
    <property type="match status" value="1"/>
</dbReference>
<protein>
    <submittedName>
        <fullName evidence="3">Retrovirus-related Pol polyprotein from transposon opus</fullName>
    </submittedName>
</protein>
<dbReference type="Proteomes" id="UP000299102">
    <property type="component" value="Unassembled WGS sequence"/>
</dbReference>
<name>A0A4C1UKU3_EUMVA</name>
<dbReference type="OrthoDB" id="7456848at2759"/>
<dbReference type="SUPFAM" id="SSF56672">
    <property type="entry name" value="DNA/RNA polymerases"/>
    <property type="match status" value="1"/>
</dbReference>
<gene>
    <name evidence="3" type="primary">pol</name>
    <name evidence="3" type="ORF">EVAR_16762_1</name>
</gene>
<dbReference type="GO" id="GO:0003676">
    <property type="term" value="F:nucleic acid binding"/>
    <property type="evidence" value="ECO:0007669"/>
    <property type="project" value="InterPro"/>
</dbReference>
<dbReference type="PANTHER" id="PTHR37984">
    <property type="entry name" value="PROTEIN CBG26694"/>
    <property type="match status" value="1"/>
</dbReference>
<dbReference type="InterPro" id="IPR000477">
    <property type="entry name" value="RT_dom"/>
</dbReference>
<dbReference type="CDD" id="cd09274">
    <property type="entry name" value="RNase_HI_RT_Ty3"/>
    <property type="match status" value="1"/>
</dbReference>
<accession>A0A4C1UKU3</accession>
<reference evidence="3 4" key="1">
    <citation type="journal article" date="2019" name="Commun. Biol.">
        <title>The bagworm genome reveals a unique fibroin gene that provides high tensile strength.</title>
        <authorList>
            <person name="Kono N."/>
            <person name="Nakamura H."/>
            <person name="Ohtoshi R."/>
            <person name="Tomita M."/>
            <person name="Numata K."/>
            <person name="Arakawa K."/>
        </authorList>
    </citation>
    <scope>NUCLEOTIDE SEQUENCE [LARGE SCALE GENOMIC DNA]</scope>
</reference>
<dbReference type="Gene3D" id="3.30.70.270">
    <property type="match status" value="2"/>
</dbReference>
<proteinExistence type="predicted"/>
<dbReference type="Pfam" id="PF17919">
    <property type="entry name" value="RT_RNaseH_2"/>
    <property type="match status" value="1"/>
</dbReference>
<dbReference type="Gene3D" id="3.10.20.370">
    <property type="match status" value="1"/>
</dbReference>
<dbReference type="Gene3D" id="3.30.420.10">
    <property type="entry name" value="Ribonuclease H-like superfamily/Ribonuclease H"/>
    <property type="match status" value="1"/>
</dbReference>
<dbReference type="InterPro" id="IPR041577">
    <property type="entry name" value="RT_RNaseH_2"/>
</dbReference>
<dbReference type="EMBL" id="BGZK01000189">
    <property type="protein sequence ID" value="GBP27093.1"/>
    <property type="molecule type" value="Genomic_DNA"/>
</dbReference>
<evidence type="ECO:0000256" key="1">
    <source>
        <dbReference type="ARBA" id="ARBA00023268"/>
    </source>
</evidence>
<dbReference type="STRING" id="151549.A0A4C1UKU3"/>
<dbReference type="InterPro" id="IPR050951">
    <property type="entry name" value="Retrovirus_Pol_polyprotein"/>
</dbReference>
<dbReference type="GO" id="GO:0003824">
    <property type="term" value="F:catalytic activity"/>
    <property type="evidence" value="ECO:0007669"/>
    <property type="project" value="UniProtKB-KW"/>
</dbReference>
<dbReference type="InterPro" id="IPR043502">
    <property type="entry name" value="DNA/RNA_pol_sf"/>
</dbReference>
<feature type="domain" description="Reverse transcriptase" evidence="2">
    <location>
        <begin position="1"/>
        <end position="81"/>
    </location>
</feature>
<dbReference type="PANTHER" id="PTHR37984:SF5">
    <property type="entry name" value="PROTEIN NYNRIN-LIKE"/>
    <property type="match status" value="1"/>
</dbReference>
<dbReference type="PROSITE" id="PS50878">
    <property type="entry name" value="RT_POL"/>
    <property type="match status" value="1"/>
</dbReference>
<dbReference type="GO" id="GO:0071897">
    <property type="term" value="P:DNA biosynthetic process"/>
    <property type="evidence" value="ECO:0007669"/>
    <property type="project" value="UniProtKB-ARBA"/>
</dbReference>
<comment type="caution">
    <text evidence="3">The sequence shown here is derived from an EMBL/GenBank/DDBJ whole genome shotgun (WGS) entry which is preliminary data.</text>
</comment>
<sequence length="528" mass="60852">MSYGHQNAAQTFQRFVDELIRGFDFFCFPYIENVLIASKNKKEHQDRLRALFTLLQEYGVIINASECNFGQDELTFLGYIVSANGVRLFDDQIKVIQSFPPPKTKKRFLGMLNIYQQFQKNAAKLQAPLHDLLAGSEIKGSSLVNWTLDLLQAFEDCEQGLFNATMLIHSIPNAELTLVIHASIVAVGAILQQHHNGEWQSLAFYSKKVSPIQQKYSPYDRELLTIYESVKRFRHMREGRHFIIYTDRKSLTFTLKQDQKGSPRQINQLYFISQFTAAIKHISVQENRVTDALSRIEAVCTSVDMNELVASQRNNPELRNFLKGQQRCFYDACIGLRSCTCRVIGHYQARVQTAPCRVISGRPSFTRQTRTISFNYFCIFERQTSCEPSESKNSSPPSDTRNPRKFASALSTFWVGIKYLIETGVGYQNSHSLNETQQLKLFLHVSTPQNHQFGSLLPTCDRLKQEIEKKRPEFINRKSEVFHHDNARSYSSLATQQMLREFGWGVLHLPYSPHLASSDFHLHMFWSL</sequence>
<keyword evidence="4" id="KW-1185">Reference proteome</keyword>
<evidence type="ECO:0000313" key="4">
    <source>
        <dbReference type="Proteomes" id="UP000299102"/>
    </source>
</evidence>